<protein>
    <recommendedName>
        <fullName evidence="8">Protein LOT5</fullName>
    </recommendedName>
</protein>
<dbReference type="GO" id="GO:0034715">
    <property type="term" value="C:pICln-Sm protein complex"/>
    <property type="evidence" value="ECO:0007669"/>
    <property type="project" value="TreeGrafter"/>
</dbReference>
<dbReference type="OrthoDB" id="19714at2759"/>
<sequence length="248" mass="27105">MPLQLLSTAPDESDFTPVTQHQEQTPATFFGGKPILYERYSGLTLSIPSEKLQLDETIAEFAAIQDGDDAHIKGVDIWVNSEDLILFQSSPSLIGVSIPYPSIALHAIMKWKSQVEALYMNLSLNDAESLNDEDDFQILEVTVLPPNYDSIPEADCIGKIFDAMNKCADLHPDSNMSDAEDGVDGDLPTLGSGGWFTAENMHEFMDEGILAEELGPGAGTVRPREDGEEHVNGVNGGDSHETKHQRTD</sequence>
<dbReference type="AlphaFoldDB" id="A0A9P4NA20"/>
<dbReference type="GO" id="GO:0005681">
    <property type="term" value="C:spliceosomal complex"/>
    <property type="evidence" value="ECO:0007669"/>
    <property type="project" value="TreeGrafter"/>
</dbReference>
<feature type="region of interest" description="Disordered" evidence="5">
    <location>
        <begin position="1"/>
        <end position="21"/>
    </location>
</feature>
<dbReference type="InterPro" id="IPR039924">
    <property type="entry name" value="ICln/Lot5/Saf5"/>
</dbReference>
<accession>A0A9P4NA20</accession>
<evidence type="ECO:0000313" key="6">
    <source>
        <dbReference type="EMBL" id="KAF2269371.1"/>
    </source>
</evidence>
<keyword evidence="3" id="KW-0963">Cytoplasm</keyword>
<dbReference type="GO" id="GO:0005829">
    <property type="term" value="C:cytosol"/>
    <property type="evidence" value="ECO:0007669"/>
    <property type="project" value="TreeGrafter"/>
</dbReference>
<dbReference type="Proteomes" id="UP000800093">
    <property type="component" value="Unassembled WGS sequence"/>
</dbReference>
<comment type="subcellular location">
    <subcellularLocation>
        <location evidence="2">Cytoplasm</location>
    </subcellularLocation>
    <subcellularLocation>
        <location evidence="1">Nucleus</location>
    </subcellularLocation>
</comment>
<dbReference type="Gene3D" id="2.30.29.30">
    <property type="entry name" value="Pleckstrin-homology domain (PH domain)/Phosphotyrosine-binding domain (PTB)"/>
    <property type="match status" value="1"/>
</dbReference>
<comment type="caution">
    <text evidence="6">The sequence shown here is derived from an EMBL/GenBank/DDBJ whole genome shotgun (WGS) entry which is preliminary data.</text>
</comment>
<feature type="region of interest" description="Disordered" evidence="5">
    <location>
        <begin position="213"/>
        <end position="248"/>
    </location>
</feature>
<keyword evidence="7" id="KW-1185">Reference proteome</keyword>
<keyword evidence="4" id="KW-0539">Nucleus</keyword>
<dbReference type="PANTHER" id="PTHR21399:SF0">
    <property type="entry name" value="METHYLOSOME SUBUNIT PICLN"/>
    <property type="match status" value="1"/>
</dbReference>
<proteinExistence type="predicted"/>
<evidence type="ECO:0000256" key="1">
    <source>
        <dbReference type="ARBA" id="ARBA00004123"/>
    </source>
</evidence>
<dbReference type="EMBL" id="ML986582">
    <property type="protein sequence ID" value="KAF2269371.1"/>
    <property type="molecule type" value="Genomic_DNA"/>
</dbReference>
<feature type="compositionally biased region" description="Basic and acidic residues" evidence="5">
    <location>
        <begin position="222"/>
        <end position="231"/>
    </location>
</feature>
<dbReference type="InterPro" id="IPR011993">
    <property type="entry name" value="PH-like_dom_sf"/>
</dbReference>
<evidence type="ECO:0008006" key="8">
    <source>
        <dbReference type="Google" id="ProtNLM"/>
    </source>
</evidence>
<reference evidence="7" key="1">
    <citation type="journal article" date="2020" name="Stud. Mycol.">
        <title>101 Dothideomycetes genomes: A test case for predicting lifestyles and emergence of pathogens.</title>
        <authorList>
            <person name="Haridas S."/>
            <person name="Albert R."/>
            <person name="Binder M."/>
            <person name="Bloem J."/>
            <person name="LaButti K."/>
            <person name="Salamov A."/>
            <person name="Andreopoulos B."/>
            <person name="Baker S."/>
            <person name="Barry K."/>
            <person name="Bills G."/>
            <person name="Bluhm B."/>
            <person name="Cannon C."/>
            <person name="Castanera R."/>
            <person name="Culley D."/>
            <person name="Daum C."/>
            <person name="Ezra D."/>
            <person name="Gonzalez J."/>
            <person name="Henrissat B."/>
            <person name="Kuo A."/>
            <person name="Liang C."/>
            <person name="Lipzen A."/>
            <person name="Lutzoni F."/>
            <person name="Magnuson J."/>
            <person name="Mondo S."/>
            <person name="Nolan M."/>
            <person name="Ohm R."/>
            <person name="Pangilinan J."/>
            <person name="Park H.-J."/>
            <person name="Ramirez L."/>
            <person name="Alfaro M."/>
            <person name="Sun H."/>
            <person name="Tritt A."/>
            <person name="Yoshinaga Y."/>
            <person name="Zwiers L.-H."/>
            <person name="Turgeon B."/>
            <person name="Goodwin S."/>
            <person name="Spatafora J."/>
            <person name="Crous P."/>
            <person name="Grigoriev I."/>
        </authorList>
    </citation>
    <scope>NUCLEOTIDE SEQUENCE [LARGE SCALE GENOMIC DNA]</scope>
    <source>
        <strain evidence="7">CBS 304.66</strain>
    </source>
</reference>
<evidence type="ECO:0000256" key="5">
    <source>
        <dbReference type="SAM" id="MobiDB-lite"/>
    </source>
</evidence>
<dbReference type="GO" id="GO:0045292">
    <property type="term" value="P:mRNA cis splicing, via spliceosome"/>
    <property type="evidence" value="ECO:0007669"/>
    <property type="project" value="TreeGrafter"/>
</dbReference>
<evidence type="ECO:0000256" key="4">
    <source>
        <dbReference type="ARBA" id="ARBA00023242"/>
    </source>
</evidence>
<evidence type="ECO:0000256" key="3">
    <source>
        <dbReference type="ARBA" id="ARBA00022490"/>
    </source>
</evidence>
<dbReference type="Pfam" id="PF03517">
    <property type="entry name" value="Voldacs"/>
    <property type="match status" value="1"/>
</dbReference>
<name>A0A9P4NA20_9PLEO</name>
<dbReference type="PANTHER" id="PTHR21399">
    <property type="entry name" value="CHLORIDE CONDUCTANCE REGULATORY PROTEIN ICLN"/>
    <property type="match status" value="1"/>
</dbReference>
<feature type="compositionally biased region" description="Basic and acidic residues" evidence="5">
    <location>
        <begin position="238"/>
        <end position="248"/>
    </location>
</feature>
<evidence type="ECO:0000256" key="2">
    <source>
        <dbReference type="ARBA" id="ARBA00004496"/>
    </source>
</evidence>
<evidence type="ECO:0000313" key="7">
    <source>
        <dbReference type="Proteomes" id="UP000800093"/>
    </source>
</evidence>
<dbReference type="GO" id="GO:0000387">
    <property type="term" value="P:spliceosomal snRNP assembly"/>
    <property type="evidence" value="ECO:0007669"/>
    <property type="project" value="TreeGrafter"/>
</dbReference>
<organism evidence="6 7">
    <name type="scientific">Lojkania enalia</name>
    <dbReference type="NCBI Taxonomy" id="147567"/>
    <lineage>
        <taxon>Eukaryota</taxon>
        <taxon>Fungi</taxon>
        <taxon>Dikarya</taxon>
        <taxon>Ascomycota</taxon>
        <taxon>Pezizomycotina</taxon>
        <taxon>Dothideomycetes</taxon>
        <taxon>Pleosporomycetidae</taxon>
        <taxon>Pleosporales</taxon>
        <taxon>Pleosporales incertae sedis</taxon>
        <taxon>Lojkania</taxon>
    </lineage>
</organism>
<gene>
    <name evidence="6" type="ORF">CC78DRAFT_574933</name>
</gene>